<dbReference type="KEGG" id="vvi:100251224"/>
<protein>
    <recommendedName>
        <fullName evidence="1">Nucleotide-diphospho-sugar transferase domain-containing protein</fullName>
    </recommendedName>
</protein>
<dbReference type="InterPro" id="IPR005069">
    <property type="entry name" value="Nucl-diP-sugar_transferase"/>
</dbReference>
<evidence type="ECO:0000259" key="1">
    <source>
        <dbReference type="Pfam" id="PF03407"/>
    </source>
</evidence>
<gene>
    <name evidence="2" type="primary">VvCHDh001167_5</name>
    <name evidence="2" type="ORF">CK203_099179</name>
</gene>
<dbReference type="Pfam" id="PF03407">
    <property type="entry name" value="Nucleotid_trans"/>
    <property type="match status" value="1"/>
</dbReference>
<dbReference type="InterPro" id="IPR044821">
    <property type="entry name" value="At1g28695/At4g15970-like"/>
</dbReference>
<evidence type="ECO:0000313" key="2">
    <source>
        <dbReference type="EMBL" id="RVW14114.1"/>
    </source>
</evidence>
<dbReference type="EMBL" id="QGNW01002629">
    <property type="protein sequence ID" value="RVW14114.1"/>
    <property type="molecule type" value="Genomic_DNA"/>
</dbReference>
<dbReference type="OrthoDB" id="540503at2759"/>
<organism evidence="2 3">
    <name type="scientific">Vitis vinifera</name>
    <name type="common">Grape</name>
    <dbReference type="NCBI Taxonomy" id="29760"/>
    <lineage>
        <taxon>Eukaryota</taxon>
        <taxon>Viridiplantae</taxon>
        <taxon>Streptophyta</taxon>
        <taxon>Embryophyta</taxon>
        <taxon>Tracheophyta</taxon>
        <taxon>Spermatophyta</taxon>
        <taxon>Magnoliopsida</taxon>
        <taxon>eudicotyledons</taxon>
        <taxon>Gunneridae</taxon>
        <taxon>Pentapetalae</taxon>
        <taxon>rosids</taxon>
        <taxon>Vitales</taxon>
        <taxon>Vitaceae</taxon>
        <taxon>Viteae</taxon>
        <taxon>Vitis</taxon>
    </lineage>
</organism>
<accession>A0A438BT24</accession>
<dbReference type="PANTHER" id="PTHR46038:SF29">
    <property type="entry name" value="NUCLEOTIDE-DIPHOSPHO-SUGAR TRANSFERASE DOMAIN-CONTAINING PROTEIN"/>
    <property type="match status" value="1"/>
</dbReference>
<name>A0A438BT24_VITVI</name>
<dbReference type="Gramene" id="Vitis16g00099.t01">
    <property type="protein sequence ID" value="Vitis16g00099.t01.CDS"/>
    <property type="gene ID" value="Vitis16g00099"/>
</dbReference>
<dbReference type="PANTHER" id="PTHR46038">
    <property type="entry name" value="EXPRESSED PROTEIN-RELATED"/>
    <property type="match status" value="1"/>
</dbReference>
<proteinExistence type="predicted"/>
<comment type="caution">
    <text evidence="2">The sequence shown here is derived from an EMBL/GenBank/DDBJ whole genome shotgun (WGS) entry which is preliminary data.</text>
</comment>
<dbReference type="AlphaFoldDB" id="A0A438BT24"/>
<reference evidence="2 3" key="1">
    <citation type="journal article" date="2018" name="PLoS Genet.">
        <title>Population sequencing reveals clonal diversity and ancestral inbreeding in the grapevine cultivar Chardonnay.</title>
        <authorList>
            <person name="Roach M.J."/>
            <person name="Johnson D.L."/>
            <person name="Bohlmann J."/>
            <person name="van Vuuren H.J."/>
            <person name="Jones S.J."/>
            <person name="Pretorius I.S."/>
            <person name="Schmidt S.A."/>
            <person name="Borneman A.R."/>
        </authorList>
    </citation>
    <scope>NUCLEOTIDE SEQUENCE [LARGE SCALE GENOMIC DNA]</scope>
    <source>
        <strain evidence="3">cv. Chardonnay</strain>
        <tissue evidence="2">Leaf</tissue>
    </source>
</reference>
<sequence length="341" mass="39436">MNFQKNHAANFAILCLLFLGLLYVFVWTPSLNKPFFPFQNYQCRSSTSKMMESGDSHTNELERALSKASMADKTVILAMINKAYVDGDKTMLDLFLDGFWLGEGTRGLLDHLLLVAVDQTSLERCKFLHLHCYKLETEGVDFSGEKMYLSEDFMKMMWRRTLFLGEVLKKGYNFIFTDIDIMWLRNPFPRLTLNQSVDLQISTDDFNGDEWSESNHINTGFYMIKSNNKTIQLFGMWYAQRNNSNGLKEQDVLDGMQKDGVFRDLGVKARFLDSLYFSGFCKESKDFKVVTTVHATCCRSIHAKVADLTVVLHDWLRFKNSPTNETSTFQWSSHTACMHSW</sequence>
<feature type="domain" description="Nucleotide-diphospho-sugar transferase" evidence="1">
    <location>
        <begin position="108"/>
        <end position="308"/>
    </location>
</feature>
<evidence type="ECO:0000313" key="3">
    <source>
        <dbReference type="Proteomes" id="UP000288805"/>
    </source>
</evidence>
<dbReference type="Proteomes" id="UP000288805">
    <property type="component" value="Unassembled WGS sequence"/>
</dbReference>